<organism evidence="2 3">
    <name type="scientific">Portunus trituberculatus</name>
    <name type="common">Swimming crab</name>
    <name type="synonym">Neptunus trituberculatus</name>
    <dbReference type="NCBI Taxonomy" id="210409"/>
    <lineage>
        <taxon>Eukaryota</taxon>
        <taxon>Metazoa</taxon>
        <taxon>Ecdysozoa</taxon>
        <taxon>Arthropoda</taxon>
        <taxon>Crustacea</taxon>
        <taxon>Multicrustacea</taxon>
        <taxon>Malacostraca</taxon>
        <taxon>Eumalacostraca</taxon>
        <taxon>Eucarida</taxon>
        <taxon>Decapoda</taxon>
        <taxon>Pleocyemata</taxon>
        <taxon>Brachyura</taxon>
        <taxon>Eubrachyura</taxon>
        <taxon>Portunoidea</taxon>
        <taxon>Portunidae</taxon>
        <taxon>Portuninae</taxon>
        <taxon>Portunus</taxon>
    </lineage>
</organism>
<comment type="caution">
    <text evidence="2">The sequence shown here is derived from an EMBL/GenBank/DDBJ whole genome shotgun (WGS) entry which is preliminary data.</text>
</comment>
<protein>
    <submittedName>
        <fullName evidence="2">Uncharacterized protein</fullName>
    </submittedName>
</protein>
<dbReference type="AlphaFoldDB" id="A0A5B7DSW1"/>
<evidence type="ECO:0000313" key="2">
    <source>
        <dbReference type="EMBL" id="MPC24510.1"/>
    </source>
</evidence>
<name>A0A5B7DSW1_PORTR</name>
<sequence length="122" mass="13741">MTRPPRWSQRSSGMDRRGGEGKRGEAQVLAERQHLPPLGVHPSHSYLLDYTHRLTRAGRPPLNRLSLPSLLPETPLHNHKHSLLPSFLPEPSITLNLPYLPSFVSEPSFLYPKPSLPAFITP</sequence>
<proteinExistence type="predicted"/>
<evidence type="ECO:0000256" key="1">
    <source>
        <dbReference type="SAM" id="MobiDB-lite"/>
    </source>
</evidence>
<gene>
    <name evidence="2" type="ORF">E2C01_017593</name>
</gene>
<keyword evidence="3" id="KW-1185">Reference proteome</keyword>
<reference evidence="2 3" key="1">
    <citation type="submission" date="2019-05" db="EMBL/GenBank/DDBJ databases">
        <title>Another draft genome of Portunus trituberculatus and its Hox gene families provides insights of decapod evolution.</title>
        <authorList>
            <person name="Jeong J.-H."/>
            <person name="Song I."/>
            <person name="Kim S."/>
            <person name="Choi T."/>
            <person name="Kim D."/>
            <person name="Ryu S."/>
            <person name="Kim W."/>
        </authorList>
    </citation>
    <scope>NUCLEOTIDE SEQUENCE [LARGE SCALE GENOMIC DNA]</scope>
    <source>
        <tissue evidence="2">Muscle</tissue>
    </source>
</reference>
<feature type="region of interest" description="Disordered" evidence="1">
    <location>
        <begin position="1"/>
        <end position="37"/>
    </location>
</feature>
<dbReference type="EMBL" id="VSRR010001339">
    <property type="protein sequence ID" value="MPC24510.1"/>
    <property type="molecule type" value="Genomic_DNA"/>
</dbReference>
<dbReference type="Proteomes" id="UP000324222">
    <property type="component" value="Unassembled WGS sequence"/>
</dbReference>
<accession>A0A5B7DSW1</accession>
<evidence type="ECO:0000313" key="3">
    <source>
        <dbReference type="Proteomes" id="UP000324222"/>
    </source>
</evidence>
<feature type="compositionally biased region" description="Basic and acidic residues" evidence="1">
    <location>
        <begin position="13"/>
        <end position="25"/>
    </location>
</feature>